<dbReference type="GeneID" id="10323148"/>
<dbReference type="KEGG" id="vg:10323148"/>
<feature type="domain" description="Baseplate protein gp9-like C-terminal" evidence="2">
    <location>
        <begin position="169"/>
        <end position="274"/>
    </location>
</feature>
<dbReference type="EMBL" id="HM114315">
    <property type="protein sequence ID" value="ADJ19476.1"/>
    <property type="molecule type" value="Genomic_DNA"/>
</dbReference>
<dbReference type="Gene3D" id="1.20.5.960">
    <property type="entry name" value="Bacteriophage t4 gene product 9 (gp9)"/>
    <property type="match status" value="1"/>
</dbReference>
<evidence type="ECO:0000259" key="2">
    <source>
        <dbReference type="Pfam" id="PF23618"/>
    </source>
</evidence>
<evidence type="ECO:0000259" key="1">
    <source>
        <dbReference type="Pfam" id="PF07880"/>
    </source>
</evidence>
<protein>
    <submittedName>
        <fullName evidence="3">Gp9 baseplate wedge tail fiber connector</fullName>
    </submittedName>
</protein>
<organism evidence="3 4">
    <name type="scientific">Acinetobacter phage 133</name>
    <dbReference type="NCBI Taxonomy" id="2919552"/>
    <lineage>
        <taxon>Viruses</taxon>
        <taxon>Duplodnaviria</taxon>
        <taxon>Heunggongvirae</taxon>
        <taxon>Uroviricota</taxon>
        <taxon>Caudoviricetes</taxon>
        <taxon>Pantevenvirales</taxon>
        <taxon>Straboviridae</taxon>
        <taxon>Tevenvirinae</taxon>
        <taxon>Centumtrigintavirus</taxon>
        <taxon>Centumtrigintavirus cv133</taxon>
        <taxon>Acinetobacter virus 133</taxon>
    </lineage>
</organism>
<dbReference type="Pfam" id="PF23618">
    <property type="entry name" value="T4_gp9_10_C"/>
    <property type="match status" value="1"/>
</dbReference>
<evidence type="ECO:0000313" key="3">
    <source>
        <dbReference type="EMBL" id="ADJ19476.1"/>
    </source>
</evidence>
<sequence>MYAQVGKQKVDIGQIGNPSTGDILYDGGDKININGDAIFNTFGDQRLYSQGIAEGNQVLHATGYYQKATQLDFRTPVALGSMFDVDTTSGSVNPILDEGKRGEGVVFVNFNGSLSVNRPMIIQASGGGSFVGVQGALSVTAPFSRVECWCIDDTGGVPIWNYKITSLFGTDQSPVDKTYALTAIPTNIQLSHLSEFQSMKVLLTATNQNSSKMRSSEANLLIDSVNKKVHTTEFAVLQTGFTEGQAELFNFEFTIDVQGYVSLTAKTTYSNVRLAVKVITTQKIGAA</sequence>
<dbReference type="InterPro" id="IPR036240">
    <property type="entry name" value="Gp9-like_sf"/>
</dbReference>
<keyword evidence="4" id="KW-1185">Reference proteome</keyword>
<dbReference type="InterPro" id="IPR027412">
    <property type="entry name" value="Gp9_C_dom_sf"/>
</dbReference>
<name>D9I695_9CAUD</name>
<dbReference type="Pfam" id="PF07880">
    <property type="entry name" value="T4_gp9_10_N"/>
    <property type="match status" value="1"/>
</dbReference>
<feature type="domain" description="Baseplate structural protein Gp9/Gp10 N-terminal" evidence="1">
    <location>
        <begin position="7"/>
        <end position="168"/>
    </location>
</feature>
<evidence type="ECO:0000313" key="4">
    <source>
        <dbReference type="Proteomes" id="UP000000330"/>
    </source>
</evidence>
<dbReference type="InterPro" id="IPR027411">
    <property type="entry name" value="Gp9/Gp10_mid_dom_sf"/>
</dbReference>
<reference evidence="3 4" key="1">
    <citation type="journal article" date="2010" name="Virol. J.">
        <title>Genomes of the T4-related bacteriophages as windows on microbial genome evolution.</title>
        <authorList>
            <person name="Petrov V.M."/>
            <person name="Ratnayaka S."/>
            <person name="Nolan J.M."/>
            <person name="Miller E.S."/>
            <person name="Karam J.D."/>
        </authorList>
    </citation>
    <scope>NUCLEOTIDE SEQUENCE [LARGE SCALE GENOMIC DNA]</scope>
    <source>
        <strain evidence="3">Acj133</strain>
    </source>
</reference>
<dbReference type="Gene3D" id="2.60.120.640">
    <property type="entry name" value="gp9"/>
    <property type="match status" value="1"/>
</dbReference>
<proteinExistence type="predicted"/>
<dbReference type="Gene3D" id="2.60.40.1680">
    <property type="entry name" value="4-oxalocrotonate tautomerase-like"/>
    <property type="match status" value="1"/>
</dbReference>
<dbReference type="SUPFAM" id="SSF50017">
    <property type="entry name" value="gp9"/>
    <property type="match status" value="1"/>
</dbReference>
<gene>
    <name evidence="3" type="primary">9</name>
    <name evidence="3" type="ORF">Acj133p161</name>
</gene>
<dbReference type="GO" id="GO:0019076">
    <property type="term" value="P:viral release from host cell"/>
    <property type="evidence" value="ECO:0007669"/>
    <property type="project" value="InterPro"/>
</dbReference>
<accession>D9I695</accession>
<dbReference type="RefSeq" id="YP_004300742.1">
    <property type="nucleotide sequence ID" value="NC_015250.1"/>
</dbReference>
<dbReference type="InterPro" id="IPR056391">
    <property type="entry name" value="Baseplate_gp9_C"/>
</dbReference>
<dbReference type="Proteomes" id="UP000000330">
    <property type="component" value="Segment"/>
</dbReference>
<dbReference type="InterPro" id="IPR008987">
    <property type="entry name" value="Baseplate_struct_prot_Gp9/10_N"/>
</dbReference>